<dbReference type="PROSITE" id="PS51843">
    <property type="entry name" value="NR_LBD"/>
    <property type="match status" value="1"/>
</dbReference>
<dbReference type="InterPro" id="IPR035500">
    <property type="entry name" value="NHR-like_dom_sf"/>
</dbReference>
<dbReference type="SUPFAM" id="SSF48508">
    <property type="entry name" value="Nuclear receptor ligand-binding domain"/>
    <property type="match status" value="1"/>
</dbReference>
<proteinExistence type="predicted"/>
<gene>
    <name evidence="5" type="ORF">L9F63_024519</name>
</gene>
<dbReference type="Gene3D" id="1.10.565.10">
    <property type="entry name" value="Retinoid X Receptor"/>
    <property type="match status" value="1"/>
</dbReference>
<keyword evidence="6" id="KW-1185">Reference proteome</keyword>
<feature type="non-terminal residue" evidence="5">
    <location>
        <position position="94"/>
    </location>
</feature>
<dbReference type="Pfam" id="PF00104">
    <property type="entry name" value="Hormone_recep"/>
    <property type="match status" value="1"/>
</dbReference>
<comment type="caution">
    <text evidence="5">The sequence shown here is derived from an EMBL/GenBank/DDBJ whole genome shotgun (WGS) entry which is preliminary data.</text>
</comment>
<keyword evidence="3" id="KW-0675">Receptor</keyword>
<protein>
    <recommendedName>
        <fullName evidence="4">NR LBD domain-containing protein</fullName>
    </recommendedName>
</protein>
<keyword evidence="1" id="KW-0805">Transcription regulation</keyword>
<evidence type="ECO:0000313" key="6">
    <source>
        <dbReference type="Proteomes" id="UP001233999"/>
    </source>
</evidence>
<accession>A0AAD7ZFH4</accession>
<evidence type="ECO:0000256" key="2">
    <source>
        <dbReference type="ARBA" id="ARBA00023163"/>
    </source>
</evidence>
<dbReference type="InterPro" id="IPR000536">
    <property type="entry name" value="Nucl_hrmn_rcpt_lig-bd"/>
</dbReference>
<dbReference type="EMBL" id="JASPKZ010008461">
    <property type="protein sequence ID" value="KAJ9579375.1"/>
    <property type="molecule type" value="Genomic_DNA"/>
</dbReference>
<evidence type="ECO:0000256" key="3">
    <source>
        <dbReference type="ARBA" id="ARBA00023170"/>
    </source>
</evidence>
<reference evidence="5" key="2">
    <citation type="submission" date="2023-05" db="EMBL/GenBank/DDBJ databases">
        <authorList>
            <person name="Fouks B."/>
        </authorList>
    </citation>
    <scope>NUCLEOTIDE SEQUENCE</scope>
    <source>
        <strain evidence="5">Stay&amp;Tobe</strain>
        <tissue evidence="5">Testes</tissue>
    </source>
</reference>
<sequence>MALLRAHTCERLLLGLAERSMIVQGVLLLGNDCVIGRYNTDCPTLSDVDVPSLSSKIMDVLVEPLRKLQPDSAELACLKAIILFDPHDKSTCYI</sequence>
<evidence type="ECO:0000256" key="1">
    <source>
        <dbReference type="ARBA" id="ARBA00023015"/>
    </source>
</evidence>
<name>A0AAD7ZFH4_DIPPU</name>
<feature type="domain" description="NR LBD" evidence="4">
    <location>
        <begin position="1"/>
        <end position="94"/>
    </location>
</feature>
<dbReference type="AlphaFoldDB" id="A0AAD7ZFH4"/>
<reference evidence="5" key="1">
    <citation type="journal article" date="2023" name="IScience">
        <title>Live-bearing cockroach genome reveals convergent evolutionary mechanisms linked to viviparity in insects and beyond.</title>
        <authorList>
            <person name="Fouks B."/>
            <person name="Harrison M.C."/>
            <person name="Mikhailova A.A."/>
            <person name="Marchal E."/>
            <person name="English S."/>
            <person name="Carruthers M."/>
            <person name="Jennings E.C."/>
            <person name="Chiamaka E.L."/>
            <person name="Frigard R.A."/>
            <person name="Pippel M."/>
            <person name="Attardo G.M."/>
            <person name="Benoit J.B."/>
            <person name="Bornberg-Bauer E."/>
            <person name="Tobe S.S."/>
        </authorList>
    </citation>
    <scope>NUCLEOTIDE SEQUENCE</scope>
    <source>
        <strain evidence="5">Stay&amp;Tobe</strain>
    </source>
</reference>
<evidence type="ECO:0000259" key="4">
    <source>
        <dbReference type="PROSITE" id="PS51843"/>
    </source>
</evidence>
<dbReference type="Proteomes" id="UP001233999">
    <property type="component" value="Unassembled WGS sequence"/>
</dbReference>
<evidence type="ECO:0000313" key="5">
    <source>
        <dbReference type="EMBL" id="KAJ9579375.1"/>
    </source>
</evidence>
<keyword evidence="2" id="KW-0804">Transcription</keyword>
<organism evidence="5 6">
    <name type="scientific">Diploptera punctata</name>
    <name type="common">Pacific beetle cockroach</name>
    <dbReference type="NCBI Taxonomy" id="6984"/>
    <lineage>
        <taxon>Eukaryota</taxon>
        <taxon>Metazoa</taxon>
        <taxon>Ecdysozoa</taxon>
        <taxon>Arthropoda</taxon>
        <taxon>Hexapoda</taxon>
        <taxon>Insecta</taxon>
        <taxon>Pterygota</taxon>
        <taxon>Neoptera</taxon>
        <taxon>Polyneoptera</taxon>
        <taxon>Dictyoptera</taxon>
        <taxon>Blattodea</taxon>
        <taxon>Blaberoidea</taxon>
        <taxon>Blaberidae</taxon>
        <taxon>Diplopterinae</taxon>
        <taxon>Diploptera</taxon>
    </lineage>
</organism>